<evidence type="ECO:0000313" key="2">
    <source>
        <dbReference type="EMBL" id="MDO3720458.1"/>
    </source>
</evidence>
<dbReference type="InterPro" id="IPR001753">
    <property type="entry name" value="Enoyl-CoA_hydra/iso"/>
</dbReference>
<proteinExistence type="inferred from homology"/>
<evidence type="ECO:0000313" key="3">
    <source>
        <dbReference type="Proteomes" id="UP001168640"/>
    </source>
</evidence>
<comment type="similarity">
    <text evidence="1">Belongs to the enoyl-CoA hydratase/isomerase family.</text>
</comment>
<dbReference type="SUPFAM" id="SSF52096">
    <property type="entry name" value="ClpP/crotonase"/>
    <property type="match status" value="1"/>
</dbReference>
<dbReference type="Proteomes" id="UP001168640">
    <property type="component" value="Unassembled WGS sequence"/>
</dbReference>
<dbReference type="PANTHER" id="PTHR42964:SF1">
    <property type="entry name" value="POLYKETIDE BIOSYNTHESIS ENOYL-COA HYDRATASE PKSH-RELATED"/>
    <property type="match status" value="1"/>
</dbReference>
<sequence length="272" mass="29050">MESLPHCETLLLEKQGPTLFVTINRPDVRNAMSLQMVAELSTVFTQIESDLNIRAVVIRGAGGHFCAGGDIKDMAGARGQRAGEGEADPFYRLNRAFGQMIQQVNESSKVVIAVTEGAVMGGGFGLACVSDVAIAGPTAKFGMPETTLGIIPAQIAPFVVERIGLTQARRLALLGLRIDADEACRLGIVHQAAASDEELKEMLGHAIERVRQCAPVATAETKALLHRVGHEAMNVLLDDAAEKFAEAIRGSEGTEGTMAFMQKRPPAWATEE</sequence>
<protein>
    <submittedName>
        <fullName evidence="2">Enoyl-CoA hydratase-related protein</fullName>
    </submittedName>
</protein>
<dbReference type="Pfam" id="PF00378">
    <property type="entry name" value="ECH_1"/>
    <property type="match status" value="1"/>
</dbReference>
<dbReference type="Gene3D" id="1.10.12.10">
    <property type="entry name" value="Lyase 2-enoyl-coa Hydratase, Chain A, domain 2"/>
    <property type="match status" value="1"/>
</dbReference>
<dbReference type="InterPro" id="IPR029045">
    <property type="entry name" value="ClpP/crotonase-like_dom_sf"/>
</dbReference>
<accession>A0ABT8VWZ2</accession>
<dbReference type="CDD" id="cd06558">
    <property type="entry name" value="crotonase-like"/>
    <property type="match status" value="1"/>
</dbReference>
<name>A0ABT8VWZ2_9GAMM</name>
<dbReference type="InterPro" id="IPR014748">
    <property type="entry name" value="Enoyl-CoA_hydra_C"/>
</dbReference>
<dbReference type="PANTHER" id="PTHR42964">
    <property type="entry name" value="ENOYL-COA HYDRATASE"/>
    <property type="match status" value="1"/>
</dbReference>
<comment type="caution">
    <text evidence="2">The sequence shown here is derived from an EMBL/GenBank/DDBJ whole genome shotgun (WGS) entry which is preliminary data.</text>
</comment>
<dbReference type="Gene3D" id="3.90.226.10">
    <property type="entry name" value="2-enoyl-CoA Hydratase, Chain A, domain 1"/>
    <property type="match status" value="1"/>
</dbReference>
<reference evidence="2" key="1">
    <citation type="submission" date="2023-07" db="EMBL/GenBank/DDBJ databases">
        <title>Marinobacter sp. chi1 genome sequencing and assembly.</title>
        <authorList>
            <person name="Park S."/>
        </authorList>
    </citation>
    <scope>NUCLEOTIDE SEQUENCE</scope>
    <source>
        <strain evidence="2">Chi1</strain>
    </source>
</reference>
<organism evidence="2 3">
    <name type="scientific">Marinobacter suaedae</name>
    <dbReference type="NCBI Taxonomy" id="3057675"/>
    <lineage>
        <taxon>Bacteria</taxon>
        <taxon>Pseudomonadati</taxon>
        <taxon>Pseudomonadota</taxon>
        <taxon>Gammaproteobacteria</taxon>
        <taxon>Pseudomonadales</taxon>
        <taxon>Marinobacteraceae</taxon>
        <taxon>Marinobacter</taxon>
    </lineage>
</organism>
<evidence type="ECO:0000256" key="1">
    <source>
        <dbReference type="ARBA" id="ARBA00005254"/>
    </source>
</evidence>
<dbReference type="InterPro" id="IPR051683">
    <property type="entry name" value="Enoyl-CoA_Hydratase/Isomerase"/>
</dbReference>
<dbReference type="EMBL" id="JAUMIS010000001">
    <property type="protein sequence ID" value="MDO3720458.1"/>
    <property type="molecule type" value="Genomic_DNA"/>
</dbReference>
<dbReference type="RefSeq" id="WP_302908655.1">
    <property type="nucleotide sequence ID" value="NZ_JAUMIS010000001.1"/>
</dbReference>
<gene>
    <name evidence="2" type="ORF">QVZ43_01920</name>
</gene>
<keyword evidence="3" id="KW-1185">Reference proteome</keyword>